<name>A0AAD6UCR8_9AGAR</name>
<dbReference type="InterPro" id="IPR038222">
    <property type="entry name" value="DHHA2_dom_sf"/>
</dbReference>
<feature type="domain" description="DDH" evidence="6">
    <location>
        <begin position="81"/>
        <end position="250"/>
    </location>
</feature>
<feature type="region of interest" description="Disordered" evidence="5">
    <location>
        <begin position="288"/>
        <end position="332"/>
    </location>
</feature>
<dbReference type="SUPFAM" id="SSF64182">
    <property type="entry name" value="DHH phosphoesterases"/>
    <property type="match status" value="1"/>
</dbReference>
<keyword evidence="9" id="KW-1185">Reference proteome</keyword>
<dbReference type="EMBL" id="JARJCN010000015">
    <property type="protein sequence ID" value="KAJ7093991.1"/>
    <property type="molecule type" value="Genomic_DNA"/>
</dbReference>
<organism evidence="8 9">
    <name type="scientific">Mycena belliarum</name>
    <dbReference type="NCBI Taxonomy" id="1033014"/>
    <lineage>
        <taxon>Eukaryota</taxon>
        <taxon>Fungi</taxon>
        <taxon>Dikarya</taxon>
        <taxon>Basidiomycota</taxon>
        <taxon>Agaricomycotina</taxon>
        <taxon>Agaricomycetes</taxon>
        <taxon>Agaricomycetidae</taxon>
        <taxon>Agaricales</taxon>
        <taxon>Marasmiineae</taxon>
        <taxon>Mycenaceae</taxon>
        <taxon>Mycena</taxon>
    </lineage>
</organism>
<keyword evidence="2" id="KW-0479">Metal-binding</keyword>
<comment type="cofactor">
    <cofactor evidence="1">
        <name>Mn(2+)</name>
        <dbReference type="ChEBI" id="CHEBI:29035"/>
    </cofactor>
</comment>
<evidence type="ECO:0000256" key="5">
    <source>
        <dbReference type="SAM" id="MobiDB-lite"/>
    </source>
</evidence>
<protein>
    <submittedName>
        <fullName evidence="8">Exopolyphosphatase</fullName>
    </submittedName>
</protein>
<dbReference type="Pfam" id="PF01368">
    <property type="entry name" value="DHH"/>
    <property type="match status" value="1"/>
</dbReference>
<evidence type="ECO:0000259" key="6">
    <source>
        <dbReference type="Pfam" id="PF01368"/>
    </source>
</evidence>
<evidence type="ECO:0000313" key="9">
    <source>
        <dbReference type="Proteomes" id="UP001222325"/>
    </source>
</evidence>
<dbReference type="PANTHER" id="PTHR12112:SF39">
    <property type="entry name" value="EG:152A3.5 PROTEIN (FBGN0003116_PN PROTEIN)"/>
    <property type="match status" value="1"/>
</dbReference>
<dbReference type="GO" id="GO:0004309">
    <property type="term" value="F:exopolyphosphatase activity"/>
    <property type="evidence" value="ECO:0007669"/>
    <property type="project" value="TreeGrafter"/>
</dbReference>
<feature type="compositionally biased region" description="Low complexity" evidence="5">
    <location>
        <begin position="295"/>
        <end position="312"/>
    </location>
</feature>
<feature type="compositionally biased region" description="Basic and acidic residues" evidence="5">
    <location>
        <begin position="40"/>
        <end position="50"/>
    </location>
</feature>
<dbReference type="InterPro" id="IPR001667">
    <property type="entry name" value="DDH_dom"/>
</dbReference>
<evidence type="ECO:0000256" key="3">
    <source>
        <dbReference type="ARBA" id="ARBA00022801"/>
    </source>
</evidence>
<proteinExistence type="predicted"/>
<feature type="compositionally biased region" description="Low complexity" evidence="5">
    <location>
        <begin position="320"/>
        <end position="332"/>
    </location>
</feature>
<dbReference type="GO" id="GO:0005737">
    <property type="term" value="C:cytoplasm"/>
    <property type="evidence" value="ECO:0007669"/>
    <property type="project" value="TreeGrafter"/>
</dbReference>
<evidence type="ECO:0000256" key="1">
    <source>
        <dbReference type="ARBA" id="ARBA00001936"/>
    </source>
</evidence>
<keyword evidence="3" id="KW-0378">Hydrolase</keyword>
<dbReference type="PANTHER" id="PTHR12112">
    <property type="entry name" value="BNIP - RELATED"/>
    <property type="match status" value="1"/>
</dbReference>
<dbReference type="Pfam" id="PF02833">
    <property type="entry name" value="DHHA2"/>
    <property type="match status" value="1"/>
</dbReference>
<dbReference type="Gene3D" id="3.90.1640.10">
    <property type="entry name" value="inorganic pyrophosphatase (n-terminal core)"/>
    <property type="match status" value="1"/>
</dbReference>
<accession>A0AAD6UCR8</accession>
<comment type="caution">
    <text evidence="8">The sequence shown here is derived from an EMBL/GenBank/DDBJ whole genome shotgun (WGS) entry which is preliminary data.</text>
</comment>
<dbReference type="AlphaFoldDB" id="A0AAD6UCR8"/>
<evidence type="ECO:0000313" key="8">
    <source>
        <dbReference type="EMBL" id="KAJ7093991.1"/>
    </source>
</evidence>
<keyword evidence="4" id="KW-0464">Manganese</keyword>
<sequence length="603" mass="62192">MSATAAVNTVKPSALRRLSTALAGKLPLGKPAPAPPPVASEKEDEGKGEDGAGALATFLEEAKERYLCDVRATPSRGGEWTVVMGNEAGDLDSLASAIAYAYLLSHPPSHPPTSPRQAIPLIQTAPADLHLRAENLHALRLAGVPSPATTLLSSFDPLLHGLSPFPSRDFALVDHNRLGAAFTAGNPGARVLAVLDHHADEGLHADAQPRVVAPAGSCASHVANAFPNGADADADAPMPRALATLLLGAILIDTGGLRAGGKALAADHAAAAFLLPLSTLAPAVSASTLARARHPNTSTPDPDTPNPNSDTPNPNPNTPNPDTDTPNTPDTRGLAAVPAVARLAAELERTKADVGHLGAWDLLRRDYKEYACLVPVDTNGALPVNTTANGTVAVKAGLATVPVRLEAFAFAGKEGKEGRSEGGKEGEGEGDLEREAARWMAARGLGVLGVLTSFRAPSKTKFGLGGKMKLKVGKGKKKATEKKDGKEGKGKHKREMAWFVRRAGLGGAPLDAVAARLWAGLEGSAELRVRPHKIGKTMKIGLKIGAGGAVEVVDVEREGDGMRVRVYKQGNAGATRKATAPLLVGILEGTAASKEPGGGRVNA</sequence>
<feature type="region of interest" description="Disordered" evidence="5">
    <location>
        <begin position="24"/>
        <end position="50"/>
    </location>
</feature>
<reference evidence="8" key="1">
    <citation type="submission" date="2023-03" db="EMBL/GenBank/DDBJ databases">
        <title>Massive genome expansion in bonnet fungi (Mycena s.s.) driven by repeated elements and novel gene families across ecological guilds.</title>
        <authorList>
            <consortium name="Lawrence Berkeley National Laboratory"/>
            <person name="Harder C.B."/>
            <person name="Miyauchi S."/>
            <person name="Viragh M."/>
            <person name="Kuo A."/>
            <person name="Thoen E."/>
            <person name="Andreopoulos B."/>
            <person name="Lu D."/>
            <person name="Skrede I."/>
            <person name="Drula E."/>
            <person name="Henrissat B."/>
            <person name="Morin E."/>
            <person name="Kohler A."/>
            <person name="Barry K."/>
            <person name="LaButti K."/>
            <person name="Morin E."/>
            <person name="Salamov A."/>
            <person name="Lipzen A."/>
            <person name="Mereny Z."/>
            <person name="Hegedus B."/>
            <person name="Baldrian P."/>
            <person name="Stursova M."/>
            <person name="Weitz H."/>
            <person name="Taylor A."/>
            <person name="Grigoriev I.V."/>
            <person name="Nagy L.G."/>
            <person name="Martin F."/>
            <person name="Kauserud H."/>
        </authorList>
    </citation>
    <scope>NUCLEOTIDE SEQUENCE</scope>
    <source>
        <strain evidence="8">CBHHK173m</strain>
    </source>
</reference>
<dbReference type="Gene3D" id="3.10.310.20">
    <property type="entry name" value="DHHA2 domain"/>
    <property type="match status" value="1"/>
</dbReference>
<evidence type="ECO:0000256" key="2">
    <source>
        <dbReference type="ARBA" id="ARBA00022723"/>
    </source>
</evidence>
<evidence type="ECO:0000256" key="4">
    <source>
        <dbReference type="ARBA" id="ARBA00023211"/>
    </source>
</evidence>
<dbReference type="Proteomes" id="UP001222325">
    <property type="component" value="Unassembled WGS sequence"/>
</dbReference>
<dbReference type="InterPro" id="IPR038763">
    <property type="entry name" value="DHH_sf"/>
</dbReference>
<gene>
    <name evidence="8" type="ORF">B0H15DRAFT_947314</name>
</gene>
<evidence type="ECO:0000259" key="7">
    <source>
        <dbReference type="Pfam" id="PF02833"/>
    </source>
</evidence>
<feature type="region of interest" description="Disordered" evidence="5">
    <location>
        <begin position="473"/>
        <end position="492"/>
    </location>
</feature>
<feature type="domain" description="DHHA2" evidence="7">
    <location>
        <begin position="346"/>
        <end position="583"/>
    </location>
</feature>
<dbReference type="InterPro" id="IPR004097">
    <property type="entry name" value="DHHA2"/>
</dbReference>